<gene>
    <name evidence="2" type="ORF">ACH5RR_021143</name>
</gene>
<sequence>MMRGERRSKAVVLLSVTVCRSCVQMLKEEDEKVDYSKIVHEAKSESKDESRNRLETETDEDVEEETGEKVEEETKEVIPIPYKKWANKRLSPSLIQESVYFELPVPIVNWNMRPMVREIPYSKLRCYISKKKP</sequence>
<dbReference type="EMBL" id="JBJUIK010000009">
    <property type="protein sequence ID" value="KAL3518554.1"/>
    <property type="molecule type" value="Genomic_DNA"/>
</dbReference>
<dbReference type="Proteomes" id="UP001630127">
    <property type="component" value="Unassembled WGS sequence"/>
</dbReference>
<dbReference type="AlphaFoldDB" id="A0ABD2ZHH5"/>
<comment type="caution">
    <text evidence="2">The sequence shown here is derived from an EMBL/GenBank/DDBJ whole genome shotgun (WGS) entry which is preliminary data.</text>
</comment>
<evidence type="ECO:0000256" key="1">
    <source>
        <dbReference type="SAM" id="MobiDB-lite"/>
    </source>
</evidence>
<feature type="region of interest" description="Disordered" evidence="1">
    <location>
        <begin position="37"/>
        <end position="73"/>
    </location>
</feature>
<name>A0ABD2ZHH5_9GENT</name>
<keyword evidence="3" id="KW-1185">Reference proteome</keyword>
<evidence type="ECO:0000313" key="2">
    <source>
        <dbReference type="EMBL" id="KAL3518554.1"/>
    </source>
</evidence>
<accession>A0ABD2ZHH5</accession>
<feature type="compositionally biased region" description="Acidic residues" evidence="1">
    <location>
        <begin position="57"/>
        <end position="73"/>
    </location>
</feature>
<feature type="compositionally biased region" description="Basic and acidic residues" evidence="1">
    <location>
        <begin position="37"/>
        <end position="56"/>
    </location>
</feature>
<proteinExistence type="predicted"/>
<reference evidence="2 3" key="1">
    <citation type="submission" date="2024-11" db="EMBL/GenBank/DDBJ databases">
        <title>A near-complete genome assembly of Cinchona calisaya.</title>
        <authorList>
            <person name="Lian D.C."/>
            <person name="Zhao X.W."/>
            <person name="Wei L."/>
        </authorList>
    </citation>
    <scope>NUCLEOTIDE SEQUENCE [LARGE SCALE GENOMIC DNA]</scope>
    <source>
        <tissue evidence="2">Nenye</tissue>
    </source>
</reference>
<evidence type="ECO:0000313" key="3">
    <source>
        <dbReference type="Proteomes" id="UP001630127"/>
    </source>
</evidence>
<protein>
    <submittedName>
        <fullName evidence="2">Uncharacterized protein</fullName>
    </submittedName>
</protein>
<organism evidence="2 3">
    <name type="scientific">Cinchona calisaya</name>
    <dbReference type="NCBI Taxonomy" id="153742"/>
    <lineage>
        <taxon>Eukaryota</taxon>
        <taxon>Viridiplantae</taxon>
        <taxon>Streptophyta</taxon>
        <taxon>Embryophyta</taxon>
        <taxon>Tracheophyta</taxon>
        <taxon>Spermatophyta</taxon>
        <taxon>Magnoliopsida</taxon>
        <taxon>eudicotyledons</taxon>
        <taxon>Gunneridae</taxon>
        <taxon>Pentapetalae</taxon>
        <taxon>asterids</taxon>
        <taxon>lamiids</taxon>
        <taxon>Gentianales</taxon>
        <taxon>Rubiaceae</taxon>
        <taxon>Cinchonoideae</taxon>
        <taxon>Cinchoneae</taxon>
        <taxon>Cinchona</taxon>
    </lineage>
</organism>